<dbReference type="CDD" id="cd00093">
    <property type="entry name" value="HTH_XRE"/>
    <property type="match status" value="1"/>
</dbReference>
<keyword evidence="1" id="KW-0238">DNA-binding</keyword>
<feature type="domain" description="HTH cro/C1-type" evidence="3">
    <location>
        <begin position="9"/>
        <end position="60"/>
    </location>
</feature>
<reference evidence="4 5" key="1">
    <citation type="submission" date="2016-07" db="EMBL/GenBank/DDBJ databases">
        <title>Caryophanon latum genome sequencing.</title>
        <authorList>
            <person name="Verma A."/>
            <person name="Pal Y."/>
            <person name="Krishnamurthi S."/>
        </authorList>
    </citation>
    <scope>NUCLEOTIDE SEQUENCE [LARGE SCALE GENOMIC DNA]</scope>
    <source>
        <strain evidence="4 5">DSM 14151</strain>
    </source>
</reference>
<dbReference type="GO" id="GO:0003677">
    <property type="term" value="F:DNA binding"/>
    <property type="evidence" value="ECO:0007669"/>
    <property type="project" value="UniProtKB-KW"/>
</dbReference>
<dbReference type="Gene3D" id="1.10.260.40">
    <property type="entry name" value="lambda repressor-like DNA-binding domains"/>
    <property type="match status" value="1"/>
</dbReference>
<dbReference type="EMBL" id="MATO01000034">
    <property type="protein sequence ID" value="OCS90792.1"/>
    <property type="molecule type" value="Genomic_DNA"/>
</dbReference>
<dbReference type="PROSITE" id="PS50943">
    <property type="entry name" value="HTH_CROC1"/>
    <property type="match status" value="1"/>
</dbReference>
<organism evidence="4 5">
    <name type="scientific">Caryophanon latum</name>
    <dbReference type="NCBI Taxonomy" id="33977"/>
    <lineage>
        <taxon>Bacteria</taxon>
        <taxon>Bacillati</taxon>
        <taxon>Bacillota</taxon>
        <taxon>Bacilli</taxon>
        <taxon>Bacillales</taxon>
        <taxon>Caryophanaceae</taxon>
        <taxon>Caryophanon</taxon>
    </lineage>
</organism>
<accession>A0A1C0YUH4</accession>
<evidence type="ECO:0000313" key="5">
    <source>
        <dbReference type="Proteomes" id="UP000093482"/>
    </source>
</evidence>
<evidence type="ECO:0000256" key="2">
    <source>
        <dbReference type="SAM" id="MobiDB-lite"/>
    </source>
</evidence>
<dbReference type="SUPFAM" id="SSF47413">
    <property type="entry name" value="lambda repressor-like DNA-binding domains"/>
    <property type="match status" value="1"/>
</dbReference>
<dbReference type="RefSeq" id="WP_066464198.1">
    <property type="nucleotide sequence ID" value="NZ_MATO01000034.1"/>
</dbReference>
<dbReference type="Proteomes" id="UP000093482">
    <property type="component" value="Unassembled WGS sequence"/>
</dbReference>
<evidence type="ECO:0000313" key="4">
    <source>
        <dbReference type="EMBL" id="OCS90792.1"/>
    </source>
</evidence>
<proteinExistence type="predicted"/>
<sequence>MMNMNLCSLRKRHNLTQEQLAHELNVSRQVIAKWEKGESTPDLQHSMNIAKFFDVTLDALVHHNEEEAGVGIPRKGHGKHPSLLVPSLY</sequence>
<dbReference type="PANTHER" id="PTHR46558">
    <property type="entry name" value="TRACRIPTIONAL REGULATORY PROTEIN-RELATED-RELATED"/>
    <property type="match status" value="1"/>
</dbReference>
<dbReference type="InterPro" id="IPR010982">
    <property type="entry name" value="Lambda_DNA-bd_dom_sf"/>
</dbReference>
<keyword evidence="5" id="KW-1185">Reference proteome</keyword>
<dbReference type="PANTHER" id="PTHR46558:SF4">
    <property type="entry name" value="DNA-BIDING PHAGE PROTEIN"/>
    <property type="match status" value="1"/>
</dbReference>
<comment type="caution">
    <text evidence="4">The sequence shown here is derived from an EMBL/GenBank/DDBJ whole genome shotgun (WGS) entry which is preliminary data.</text>
</comment>
<protein>
    <recommendedName>
        <fullName evidence="3">HTH cro/C1-type domain-containing protein</fullName>
    </recommendedName>
</protein>
<name>A0A1C0YUH4_9BACL</name>
<dbReference type="AlphaFoldDB" id="A0A1C0YUH4"/>
<dbReference type="InterPro" id="IPR001387">
    <property type="entry name" value="Cro/C1-type_HTH"/>
</dbReference>
<gene>
    <name evidence="4" type="ORF">A6K76_01715</name>
</gene>
<feature type="region of interest" description="Disordered" evidence="2">
    <location>
        <begin position="70"/>
        <end position="89"/>
    </location>
</feature>
<evidence type="ECO:0000256" key="1">
    <source>
        <dbReference type="ARBA" id="ARBA00023125"/>
    </source>
</evidence>
<dbReference type="SMART" id="SM00530">
    <property type="entry name" value="HTH_XRE"/>
    <property type="match status" value="1"/>
</dbReference>
<dbReference type="Pfam" id="PF01381">
    <property type="entry name" value="HTH_3"/>
    <property type="match status" value="1"/>
</dbReference>
<evidence type="ECO:0000259" key="3">
    <source>
        <dbReference type="PROSITE" id="PS50943"/>
    </source>
</evidence>